<comment type="catalytic activity">
    <reaction evidence="4">
        <text>O-phospho-L-tyrosyl-[protein] + H2O = L-tyrosyl-[protein] + phosphate</text>
        <dbReference type="Rhea" id="RHEA:10684"/>
        <dbReference type="Rhea" id="RHEA-COMP:10136"/>
        <dbReference type="Rhea" id="RHEA-COMP:20101"/>
        <dbReference type="ChEBI" id="CHEBI:15377"/>
        <dbReference type="ChEBI" id="CHEBI:43474"/>
        <dbReference type="ChEBI" id="CHEBI:46858"/>
        <dbReference type="ChEBI" id="CHEBI:61978"/>
        <dbReference type="EC" id="3.1.3.48"/>
    </reaction>
</comment>
<protein>
    <recommendedName>
        <fullName evidence="2">protein-tyrosine-phosphatase</fullName>
        <ecNumber evidence="2">3.1.3.48</ecNumber>
    </recommendedName>
</protein>
<evidence type="ECO:0000256" key="3">
    <source>
        <dbReference type="ARBA" id="ARBA00022801"/>
    </source>
</evidence>
<dbReference type="PANTHER" id="PTHR39181">
    <property type="entry name" value="TYROSINE-PROTEIN PHOSPHATASE YWQE"/>
    <property type="match status" value="1"/>
</dbReference>
<dbReference type="PANTHER" id="PTHR39181:SF1">
    <property type="entry name" value="TYROSINE-PROTEIN PHOSPHATASE YWQE"/>
    <property type="match status" value="1"/>
</dbReference>
<organism evidence="5 6">
    <name type="scientific">Proteobacteria bacterium 228</name>
    <dbReference type="NCBI Taxonomy" id="2083153"/>
    <lineage>
        <taxon>Bacteria</taxon>
        <taxon>Pseudomonadati</taxon>
        <taxon>Pseudomonadota</taxon>
    </lineage>
</organism>
<evidence type="ECO:0000256" key="2">
    <source>
        <dbReference type="ARBA" id="ARBA00013064"/>
    </source>
</evidence>
<dbReference type="PIRSF" id="PIRSF016557">
    <property type="entry name" value="Caps_synth_CpsB"/>
    <property type="match status" value="1"/>
</dbReference>
<evidence type="ECO:0000313" key="6">
    <source>
        <dbReference type="Proteomes" id="UP000238196"/>
    </source>
</evidence>
<dbReference type="Proteomes" id="UP000238196">
    <property type="component" value="Unassembled WGS sequence"/>
</dbReference>
<reference evidence="5 6" key="1">
    <citation type="submission" date="2018-02" db="EMBL/GenBank/DDBJ databases">
        <title>novel marine gammaproteobacteria from coastal saline agro ecosystem.</title>
        <authorList>
            <person name="Krishnan R."/>
            <person name="Ramesh Kumar N."/>
        </authorList>
    </citation>
    <scope>NUCLEOTIDE SEQUENCE [LARGE SCALE GENOMIC DNA]</scope>
    <source>
        <strain evidence="5 6">228</strain>
    </source>
</reference>
<gene>
    <name evidence="5" type="ORF">C4K68_23615</name>
</gene>
<sequence>MIDLHSHLLPGIDDGAQTMDDSLELAYCAVRSGTTALVVTPHFHPGRYDNSLDTVEPVFRKFSEALVAEKIPLKIYLGAEVRLSVELMSMLASEKIPMPCRWEGKKVLLLELPHSHIPAGSEQLVKWLINKNVIPMVAHPERNKEIMADPSRLAPLVMQGCLLQITASAVHGGFGAGAQRLSNWLIEQDLATVIASDGHNMRARPPTMLEGYEYLRGVYGETVANKLSIDTPKMLLNIC</sequence>
<dbReference type="EMBL" id="PRLP01000122">
    <property type="protein sequence ID" value="PPC74963.1"/>
    <property type="molecule type" value="Genomic_DNA"/>
</dbReference>
<comment type="similarity">
    <text evidence="1">Belongs to the metallo-dependent hydrolases superfamily. CpsB/CapC family.</text>
</comment>
<comment type="caution">
    <text evidence="5">The sequence shown here is derived from an EMBL/GenBank/DDBJ whole genome shotgun (WGS) entry which is preliminary data.</text>
</comment>
<dbReference type="SUPFAM" id="SSF89550">
    <property type="entry name" value="PHP domain-like"/>
    <property type="match status" value="1"/>
</dbReference>
<name>A0A2S5KK21_9PROT</name>
<dbReference type="GO" id="GO:0030145">
    <property type="term" value="F:manganese ion binding"/>
    <property type="evidence" value="ECO:0007669"/>
    <property type="project" value="InterPro"/>
</dbReference>
<dbReference type="AlphaFoldDB" id="A0A2S5KK21"/>
<accession>A0A2S5KK21</accession>
<dbReference type="EC" id="3.1.3.48" evidence="2"/>
<dbReference type="GO" id="GO:0004725">
    <property type="term" value="F:protein tyrosine phosphatase activity"/>
    <property type="evidence" value="ECO:0007669"/>
    <property type="project" value="UniProtKB-EC"/>
</dbReference>
<keyword evidence="3" id="KW-0378">Hydrolase</keyword>
<dbReference type="InterPro" id="IPR016195">
    <property type="entry name" value="Pol/histidinol_Pase-like"/>
</dbReference>
<proteinExistence type="inferred from homology"/>
<evidence type="ECO:0000256" key="4">
    <source>
        <dbReference type="ARBA" id="ARBA00051722"/>
    </source>
</evidence>
<dbReference type="InterPro" id="IPR016667">
    <property type="entry name" value="Caps_polysacc_synth_CpsB/CapC"/>
</dbReference>
<evidence type="ECO:0000256" key="1">
    <source>
        <dbReference type="ARBA" id="ARBA00005750"/>
    </source>
</evidence>
<dbReference type="Gene3D" id="3.20.20.140">
    <property type="entry name" value="Metal-dependent hydrolases"/>
    <property type="match status" value="1"/>
</dbReference>
<dbReference type="Pfam" id="PF19567">
    <property type="entry name" value="CpsB_CapC"/>
    <property type="match status" value="1"/>
</dbReference>
<evidence type="ECO:0000313" key="5">
    <source>
        <dbReference type="EMBL" id="PPC74963.1"/>
    </source>
</evidence>